<comment type="caution">
    <text evidence="1">The sequence shown here is derived from an EMBL/GenBank/DDBJ whole genome shotgun (WGS) entry which is preliminary data.</text>
</comment>
<evidence type="ECO:0000313" key="1">
    <source>
        <dbReference type="EMBL" id="MEB3074592.1"/>
    </source>
</evidence>
<proteinExistence type="predicted"/>
<sequence>MNNKGFNGGEGGFSSGEIETLKGALFDLSDRIRRAASSLE</sequence>
<dbReference type="InterPro" id="IPR032483">
    <property type="entry name" value="DUF5053"/>
</dbReference>
<gene>
    <name evidence="1" type="ORF">VJJ08_04645</name>
</gene>
<dbReference type="EMBL" id="JAYKBW010000004">
    <property type="protein sequence ID" value="MEB3074592.1"/>
    <property type="molecule type" value="Genomic_DNA"/>
</dbReference>
<organism evidence="1 2">
    <name type="scientific">Capnocytophaga gingivalis</name>
    <dbReference type="NCBI Taxonomy" id="1017"/>
    <lineage>
        <taxon>Bacteria</taxon>
        <taxon>Pseudomonadati</taxon>
        <taxon>Bacteroidota</taxon>
        <taxon>Flavobacteriia</taxon>
        <taxon>Flavobacteriales</taxon>
        <taxon>Flavobacteriaceae</taxon>
        <taxon>Capnocytophaga</taxon>
    </lineage>
</organism>
<evidence type="ECO:0000313" key="2">
    <source>
        <dbReference type="Proteomes" id="UP001311730"/>
    </source>
</evidence>
<reference evidence="1 2" key="1">
    <citation type="submission" date="2023-12" db="EMBL/GenBank/DDBJ databases">
        <title>Genomic sequences of Capnocytophaga and Parvimonas strains.</title>
        <authorList>
            <person name="Watt R.M."/>
            <person name="Wang M."/>
            <person name="Yang T."/>
            <person name="Tong W.M."/>
        </authorList>
    </citation>
    <scope>NUCLEOTIDE SEQUENCE [LARGE SCALE GENOMIC DNA]</scope>
    <source>
        <strain evidence="1 2">CCUG 13096</strain>
    </source>
</reference>
<keyword evidence="2" id="KW-1185">Reference proteome</keyword>
<name>A0ABU5ZA20_9FLAO</name>
<accession>A0ABU5ZA20</accession>
<dbReference type="Proteomes" id="UP001311730">
    <property type="component" value="Unassembled WGS sequence"/>
</dbReference>
<dbReference type="Pfam" id="PF16476">
    <property type="entry name" value="DUF5053"/>
    <property type="match status" value="1"/>
</dbReference>
<dbReference type="RefSeq" id="WP_323982963.1">
    <property type="nucleotide sequence ID" value="NZ_JAYKBW010000004.1"/>
</dbReference>
<protein>
    <submittedName>
        <fullName evidence="1">DUF5053 domain-containing protein</fullName>
    </submittedName>
</protein>